<protein>
    <submittedName>
        <fullName evidence="2">Uncharacterized protein</fullName>
    </submittedName>
</protein>
<evidence type="ECO:0000256" key="1">
    <source>
        <dbReference type="SAM" id="Phobius"/>
    </source>
</evidence>
<keyword evidence="1" id="KW-0472">Membrane</keyword>
<organism evidence="2 3">
    <name type="scientific">Flavobacterium subsaxonicum WB 4.1-42 = DSM 21790</name>
    <dbReference type="NCBI Taxonomy" id="1121898"/>
    <lineage>
        <taxon>Bacteria</taxon>
        <taxon>Pseudomonadati</taxon>
        <taxon>Bacteroidota</taxon>
        <taxon>Flavobacteriia</taxon>
        <taxon>Flavobacteriales</taxon>
        <taxon>Flavobacteriaceae</taxon>
        <taxon>Flavobacterium</taxon>
    </lineage>
</organism>
<reference evidence="2 3" key="1">
    <citation type="submission" date="2013-09" db="EMBL/GenBank/DDBJ databases">
        <authorList>
            <person name="Zeng Z."/>
            <person name="Chen C."/>
        </authorList>
    </citation>
    <scope>NUCLEOTIDE SEQUENCE [LARGE SCALE GENOMIC DNA]</scope>
    <source>
        <strain evidence="2 3">WB 4.1-42</strain>
    </source>
</reference>
<comment type="caution">
    <text evidence="2">The sequence shown here is derived from an EMBL/GenBank/DDBJ whole genome shotgun (WGS) entry which is preliminary data.</text>
</comment>
<dbReference type="Proteomes" id="UP000030111">
    <property type="component" value="Unassembled WGS sequence"/>
</dbReference>
<keyword evidence="3" id="KW-1185">Reference proteome</keyword>
<dbReference type="RefSeq" id="WP_026991746.1">
    <property type="nucleotide sequence ID" value="NZ_JRLY01000004.1"/>
</dbReference>
<dbReference type="EMBL" id="JRLY01000004">
    <property type="protein sequence ID" value="KGO93676.1"/>
    <property type="molecule type" value="Genomic_DNA"/>
</dbReference>
<evidence type="ECO:0000313" key="3">
    <source>
        <dbReference type="Proteomes" id="UP000030111"/>
    </source>
</evidence>
<dbReference type="AlphaFoldDB" id="A0A0A2MQ67"/>
<name>A0A0A2MQ67_9FLAO</name>
<keyword evidence="1" id="KW-1133">Transmembrane helix</keyword>
<keyword evidence="1" id="KW-0812">Transmembrane</keyword>
<sequence length="165" mass="18818">MKALFKKNNDKPGENNTPVPNAIARQFAKGYSFVQIKWAKWMARKTSKWSKKKLTATLVLFCFVTGAYSTYLIVYSLLIHVEATSSITTTKISRQAVLSKTIAHKSEAVITDEEMDRIITFRHYLDSLKTTTSGTKAYDSIVNNYSGLLDSLTIVENYYYRNLKH</sequence>
<feature type="transmembrane region" description="Helical" evidence="1">
    <location>
        <begin position="54"/>
        <end position="78"/>
    </location>
</feature>
<dbReference type="STRING" id="1121898.GCA_000422725_00277"/>
<gene>
    <name evidence="2" type="ORF">Q766_06865</name>
</gene>
<accession>A0A0A2MQ67</accession>
<proteinExistence type="predicted"/>
<dbReference type="OrthoDB" id="670725at2"/>
<dbReference type="eggNOG" id="ENOG5033EG2">
    <property type="taxonomic scope" value="Bacteria"/>
</dbReference>
<evidence type="ECO:0000313" key="2">
    <source>
        <dbReference type="EMBL" id="KGO93676.1"/>
    </source>
</evidence>